<keyword evidence="4" id="KW-1185">Reference proteome</keyword>
<gene>
    <name evidence="3" type="ORF">Q5761_06165</name>
</gene>
<dbReference type="InterPro" id="IPR050807">
    <property type="entry name" value="TransReg_Diox_bact_type"/>
</dbReference>
<organism evidence="3 4">
    <name type="scientific">Thermaerobacter composti</name>
    <dbReference type="NCBI Taxonomy" id="554949"/>
    <lineage>
        <taxon>Bacteria</taxon>
        <taxon>Bacillati</taxon>
        <taxon>Bacillota</taxon>
        <taxon>Clostridia</taxon>
        <taxon>Eubacteriales</taxon>
        <taxon>Clostridiales Family XVII. Incertae Sedis</taxon>
        <taxon>Thermaerobacter</taxon>
    </lineage>
</organism>
<feature type="domain" description="HTH cro/C1-type" evidence="2">
    <location>
        <begin position="9"/>
        <end position="63"/>
    </location>
</feature>
<sequence length="78" mass="8651">MIRARTQRLVEARVKAGFSQRAFARFVGVSSGYMSQIELGRRNVSPAVAKRICEALGVGFDELFELDVEDRSTARDSA</sequence>
<evidence type="ECO:0000259" key="2">
    <source>
        <dbReference type="PROSITE" id="PS50943"/>
    </source>
</evidence>
<dbReference type="PANTHER" id="PTHR46797">
    <property type="entry name" value="HTH-TYPE TRANSCRIPTIONAL REGULATOR"/>
    <property type="match status" value="1"/>
</dbReference>
<dbReference type="PROSITE" id="PS50943">
    <property type="entry name" value="HTH_CROC1"/>
    <property type="match status" value="1"/>
</dbReference>
<dbReference type="InterPro" id="IPR001387">
    <property type="entry name" value="Cro/C1-type_HTH"/>
</dbReference>
<dbReference type="SUPFAM" id="SSF47413">
    <property type="entry name" value="lambda repressor-like DNA-binding domains"/>
    <property type="match status" value="1"/>
</dbReference>
<dbReference type="PANTHER" id="PTHR46797:SF1">
    <property type="entry name" value="METHYLPHOSPHONATE SYNTHASE"/>
    <property type="match status" value="1"/>
</dbReference>
<dbReference type="InterPro" id="IPR010982">
    <property type="entry name" value="Lambda_DNA-bd_dom_sf"/>
</dbReference>
<dbReference type="Proteomes" id="UP001304683">
    <property type="component" value="Chromosome"/>
</dbReference>
<dbReference type="SMART" id="SM00530">
    <property type="entry name" value="HTH_XRE"/>
    <property type="match status" value="1"/>
</dbReference>
<name>A0ABZ0QKH8_9FIRM</name>
<dbReference type="EMBL" id="CP132508">
    <property type="protein sequence ID" value="WPD17982.1"/>
    <property type="molecule type" value="Genomic_DNA"/>
</dbReference>
<proteinExistence type="predicted"/>
<evidence type="ECO:0000313" key="4">
    <source>
        <dbReference type="Proteomes" id="UP001304683"/>
    </source>
</evidence>
<dbReference type="RefSeq" id="WP_318749910.1">
    <property type="nucleotide sequence ID" value="NZ_CP132508.1"/>
</dbReference>
<reference evidence="3 4" key="1">
    <citation type="submission" date="2023-08" db="EMBL/GenBank/DDBJ databases">
        <title>Genome sequence of Thermaerobacter compostii strain Ins1, a spore-forming filamentous bacterium isolated from a deep geothermal reservoir.</title>
        <authorList>
            <person name="Bregnard D."/>
            <person name="Gonzalez D."/>
            <person name="Junier P."/>
        </authorList>
    </citation>
    <scope>NUCLEOTIDE SEQUENCE [LARGE SCALE GENOMIC DNA]</scope>
    <source>
        <strain evidence="3 4">Ins1</strain>
    </source>
</reference>
<accession>A0ABZ0QKH8</accession>
<dbReference type="Gene3D" id="1.10.260.40">
    <property type="entry name" value="lambda repressor-like DNA-binding domains"/>
    <property type="match status" value="1"/>
</dbReference>
<dbReference type="Pfam" id="PF01381">
    <property type="entry name" value="HTH_3"/>
    <property type="match status" value="1"/>
</dbReference>
<evidence type="ECO:0000313" key="3">
    <source>
        <dbReference type="EMBL" id="WPD17982.1"/>
    </source>
</evidence>
<dbReference type="CDD" id="cd00093">
    <property type="entry name" value="HTH_XRE"/>
    <property type="match status" value="1"/>
</dbReference>
<keyword evidence="1" id="KW-0238">DNA-binding</keyword>
<protein>
    <submittedName>
        <fullName evidence="3">Helix-turn-helix transcriptional regulator</fullName>
    </submittedName>
</protein>
<evidence type="ECO:0000256" key="1">
    <source>
        <dbReference type="ARBA" id="ARBA00023125"/>
    </source>
</evidence>